<dbReference type="InterPro" id="IPR009100">
    <property type="entry name" value="AcylCoA_DH/oxidase_NM_dom_sf"/>
</dbReference>
<comment type="catalytic activity">
    <reaction evidence="19">
        <text>decanoyl-CoA + oxidized [electron-transfer flavoprotein] + H(+) = (2E)-decenoyl-CoA + reduced [electron-transfer flavoprotein]</text>
        <dbReference type="Rhea" id="RHEA:48176"/>
        <dbReference type="Rhea" id="RHEA-COMP:10685"/>
        <dbReference type="Rhea" id="RHEA-COMP:10686"/>
        <dbReference type="ChEBI" id="CHEBI:15378"/>
        <dbReference type="ChEBI" id="CHEBI:57692"/>
        <dbReference type="ChEBI" id="CHEBI:58307"/>
        <dbReference type="ChEBI" id="CHEBI:61406"/>
        <dbReference type="ChEBI" id="CHEBI:61430"/>
    </reaction>
</comment>
<evidence type="ECO:0000256" key="10">
    <source>
        <dbReference type="ARBA" id="ARBA00022832"/>
    </source>
</evidence>
<comment type="catalytic activity">
    <reaction evidence="17">
        <text>dodecanoyl-CoA + oxidized [electron-transfer flavoprotein] + H(+) = (2E)-dodecenoyl-CoA + reduced [electron-transfer flavoprotein]</text>
        <dbReference type="Rhea" id="RHEA:47296"/>
        <dbReference type="Rhea" id="RHEA-COMP:10685"/>
        <dbReference type="Rhea" id="RHEA-COMP:10686"/>
        <dbReference type="ChEBI" id="CHEBI:15378"/>
        <dbReference type="ChEBI" id="CHEBI:57330"/>
        <dbReference type="ChEBI" id="CHEBI:57375"/>
        <dbReference type="ChEBI" id="CHEBI:57692"/>
        <dbReference type="ChEBI" id="CHEBI:58307"/>
    </reaction>
</comment>
<evidence type="ECO:0000256" key="22">
    <source>
        <dbReference type="ARBA" id="ARBA00054301"/>
    </source>
</evidence>
<evidence type="ECO:0000259" key="30">
    <source>
        <dbReference type="Pfam" id="PF12806"/>
    </source>
</evidence>
<feature type="domain" description="Acetyl-CoA dehydrogenase-like C-terminal" evidence="30">
    <location>
        <begin position="471"/>
        <end position="605"/>
    </location>
</feature>
<dbReference type="GO" id="GO:0005886">
    <property type="term" value="C:plasma membrane"/>
    <property type="evidence" value="ECO:0007669"/>
    <property type="project" value="TreeGrafter"/>
</dbReference>
<dbReference type="STRING" id="910347.SAMN05421773_10425"/>
<dbReference type="SUPFAM" id="SSF56645">
    <property type="entry name" value="Acyl-CoA dehydrogenase NM domain-like"/>
    <property type="match status" value="1"/>
</dbReference>
<keyword evidence="11 27" id="KW-0560">Oxidoreductase</keyword>
<evidence type="ECO:0000256" key="25">
    <source>
        <dbReference type="ARBA" id="ARBA00077090"/>
    </source>
</evidence>
<evidence type="ECO:0000256" key="17">
    <source>
        <dbReference type="ARBA" id="ARBA00050336"/>
    </source>
</evidence>
<gene>
    <name evidence="31" type="ORF">SAMN05421773_10425</name>
</gene>
<dbReference type="PANTHER" id="PTHR42803:SF1">
    <property type="entry name" value="BROAD-SPECIFICITY LINEAR ACYL-COA DEHYDROGENASE FADE5"/>
    <property type="match status" value="1"/>
</dbReference>
<keyword evidence="12" id="KW-0443">Lipid metabolism</keyword>
<dbReference type="RefSeq" id="WP_093838319.1">
    <property type="nucleotide sequence ID" value="NZ_FOLM01000004.1"/>
</dbReference>
<comment type="catalytic activity">
    <reaction evidence="14">
        <text>hexanoyl-CoA + oxidized [electron-transfer flavoprotein] + H(+) = (2E)-hexenoyl-CoA + reduced [electron-transfer flavoprotein]</text>
        <dbReference type="Rhea" id="RHEA:43464"/>
        <dbReference type="Rhea" id="RHEA-COMP:10685"/>
        <dbReference type="Rhea" id="RHEA-COMP:10686"/>
        <dbReference type="ChEBI" id="CHEBI:15378"/>
        <dbReference type="ChEBI" id="CHEBI:57692"/>
        <dbReference type="ChEBI" id="CHEBI:58307"/>
        <dbReference type="ChEBI" id="CHEBI:62077"/>
        <dbReference type="ChEBI" id="CHEBI:62620"/>
    </reaction>
</comment>
<evidence type="ECO:0000256" key="27">
    <source>
        <dbReference type="RuleBase" id="RU362125"/>
    </source>
</evidence>
<organism evidence="31 32">
    <name type="scientific">Streptomyces aidingensis</name>
    <dbReference type="NCBI Taxonomy" id="910347"/>
    <lineage>
        <taxon>Bacteria</taxon>
        <taxon>Bacillati</taxon>
        <taxon>Actinomycetota</taxon>
        <taxon>Actinomycetes</taxon>
        <taxon>Kitasatosporales</taxon>
        <taxon>Streptomycetaceae</taxon>
        <taxon>Streptomyces</taxon>
    </lineage>
</organism>
<feature type="domain" description="Acyl-CoA oxidase/dehydrogenase middle" evidence="29">
    <location>
        <begin position="162"/>
        <end position="270"/>
    </location>
</feature>
<comment type="pathway">
    <text evidence="2">Lipid metabolism; fatty acid metabolism.</text>
</comment>
<keyword evidence="10" id="KW-0276">Fatty acid metabolism</keyword>
<dbReference type="InterPro" id="IPR025878">
    <property type="entry name" value="Acyl-CoA_dh-like_C_dom"/>
</dbReference>
<feature type="domain" description="Acyl-CoA dehydrogenase/oxidase C-terminal" evidence="28">
    <location>
        <begin position="286"/>
        <end position="453"/>
    </location>
</feature>
<dbReference type="SUPFAM" id="SSF47203">
    <property type="entry name" value="Acyl-CoA dehydrogenase C-terminal domain-like"/>
    <property type="match status" value="1"/>
</dbReference>
<dbReference type="GO" id="GO:0006631">
    <property type="term" value="P:fatty acid metabolic process"/>
    <property type="evidence" value="ECO:0007669"/>
    <property type="project" value="UniProtKB-KW"/>
</dbReference>
<reference evidence="31 32" key="1">
    <citation type="submission" date="2016-10" db="EMBL/GenBank/DDBJ databases">
        <authorList>
            <person name="de Groot N.N."/>
        </authorList>
    </citation>
    <scope>NUCLEOTIDE SEQUENCE [LARGE SCALE GENOMIC DNA]</scope>
    <source>
        <strain evidence="31 32">CGMCC 4.5739</strain>
    </source>
</reference>
<dbReference type="FunFam" id="2.40.110.20:FF:000001">
    <property type="entry name" value="Acyl-CoA dehydrogenase AidB"/>
    <property type="match status" value="1"/>
</dbReference>
<dbReference type="PANTHER" id="PTHR42803">
    <property type="entry name" value="ACYL-COA DEHYDROGENASE"/>
    <property type="match status" value="1"/>
</dbReference>
<evidence type="ECO:0000256" key="20">
    <source>
        <dbReference type="ARBA" id="ARBA00050877"/>
    </source>
</evidence>
<dbReference type="OrthoDB" id="9807883at2"/>
<evidence type="ECO:0000256" key="24">
    <source>
        <dbReference type="ARBA" id="ARBA00075470"/>
    </source>
</evidence>
<name>A0A1I1K056_9ACTN</name>
<dbReference type="EMBL" id="FOLM01000004">
    <property type="protein sequence ID" value="SFC54015.1"/>
    <property type="molecule type" value="Genomic_DNA"/>
</dbReference>
<evidence type="ECO:0000256" key="6">
    <source>
        <dbReference type="ARBA" id="ARBA00012040"/>
    </source>
</evidence>
<dbReference type="GO" id="GO:0016937">
    <property type="term" value="F:short-chain fatty acyl-CoA dehydrogenase activity"/>
    <property type="evidence" value="ECO:0007669"/>
    <property type="project" value="UniProtKB-EC"/>
</dbReference>
<evidence type="ECO:0000256" key="18">
    <source>
        <dbReference type="ARBA" id="ARBA00050695"/>
    </source>
</evidence>
<dbReference type="EC" id="1.3.8.8" evidence="6"/>
<comment type="catalytic activity">
    <reaction evidence="16">
        <text>a short-chain 2,3-saturated fatty acyl-CoA + oxidized [electron-transfer flavoprotein] + H(+) = a short-chain (2E)-enoyl-CoA + reduced [electron-transfer flavoprotein]</text>
        <dbReference type="Rhea" id="RHEA:47196"/>
        <dbReference type="Rhea" id="RHEA-COMP:10685"/>
        <dbReference type="Rhea" id="RHEA-COMP:10686"/>
        <dbReference type="ChEBI" id="CHEBI:15378"/>
        <dbReference type="ChEBI" id="CHEBI:57692"/>
        <dbReference type="ChEBI" id="CHEBI:58307"/>
        <dbReference type="ChEBI" id="CHEBI:87487"/>
        <dbReference type="ChEBI" id="CHEBI:87488"/>
        <dbReference type="EC" id="1.3.8.1"/>
    </reaction>
</comment>
<dbReference type="InterPro" id="IPR036250">
    <property type="entry name" value="AcylCo_DH-like_C"/>
</dbReference>
<keyword evidence="9 27" id="KW-0274">FAD</keyword>
<comment type="catalytic activity">
    <reaction evidence="20">
        <text>octadecanoyl-CoA + oxidized [electron-transfer flavoprotein] + H(+) = (2E)-octadecenoyl-CoA + reduced [electron-transfer flavoprotein]</text>
        <dbReference type="Rhea" id="RHEA:47240"/>
        <dbReference type="Rhea" id="RHEA-COMP:10685"/>
        <dbReference type="Rhea" id="RHEA-COMP:10686"/>
        <dbReference type="ChEBI" id="CHEBI:15378"/>
        <dbReference type="ChEBI" id="CHEBI:57394"/>
        <dbReference type="ChEBI" id="CHEBI:57692"/>
        <dbReference type="ChEBI" id="CHEBI:58307"/>
        <dbReference type="ChEBI" id="CHEBI:71412"/>
    </reaction>
</comment>
<evidence type="ECO:0000256" key="5">
    <source>
        <dbReference type="ARBA" id="ARBA00012033"/>
    </source>
</evidence>
<evidence type="ECO:0000256" key="1">
    <source>
        <dbReference type="ARBA" id="ARBA00001974"/>
    </source>
</evidence>
<dbReference type="FunFam" id="1.20.140.10:FF:000016">
    <property type="entry name" value="Acyl-CoA dehydrogenase FadE5"/>
    <property type="match status" value="1"/>
</dbReference>
<evidence type="ECO:0000256" key="7">
    <source>
        <dbReference type="ARBA" id="ARBA00012046"/>
    </source>
</evidence>
<evidence type="ECO:0000256" key="3">
    <source>
        <dbReference type="ARBA" id="ARBA00009347"/>
    </source>
</evidence>
<dbReference type="EC" id="1.3.8.1" evidence="7"/>
<dbReference type="Pfam" id="PF02770">
    <property type="entry name" value="Acyl-CoA_dh_M"/>
    <property type="match status" value="1"/>
</dbReference>
<comment type="catalytic activity">
    <reaction evidence="13">
        <text>a medium-chain 2,3-saturated fatty acyl-CoA + oxidized [electron-transfer flavoprotein] + H(+) = a medium-chain (2E)-enoyl-CoA + reduced [electron-transfer flavoprotein]</text>
        <dbReference type="Rhea" id="RHEA:14477"/>
        <dbReference type="Rhea" id="RHEA-COMP:10685"/>
        <dbReference type="Rhea" id="RHEA-COMP:10686"/>
        <dbReference type="ChEBI" id="CHEBI:15378"/>
        <dbReference type="ChEBI" id="CHEBI:57692"/>
        <dbReference type="ChEBI" id="CHEBI:58307"/>
        <dbReference type="ChEBI" id="CHEBI:83723"/>
        <dbReference type="ChEBI" id="CHEBI:83726"/>
        <dbReference type="EC" id="1.3.8.7"/>
    </reaction>
</comment>
<dbReference type="AlphaFoldDB" id="A0A1I1K056"/>
<keyword evidence="8 27" id="KW-0285">Flavoprotein</keyword>
<evidence type="ECO:0000256" key="13">
    <source>
        <dbReference type="ARBA" id="ARBA00047882"/>
    </source>
</evidence>
<dbReference type="Gene3D" id="1.20.140.10">
    <property type="entry name" value="Butyryl-CoA Dehydrogenase, subunit A, domain 3"/>
    <property type="match status" value="1"/>
</dbReference>
<dbReference type="InterPro" id="IPR009075">
    <property type="entry name" value="AcylCo_DH/oxidase_C"/>
</dbReference>
<evidence type="ECO:0000256" key="19">
    <source>
        <dbReference type="ARBA" id="ARBA00050703"/>
    </source>
</evidence>
<accession>A0A1I1K056</accession>
<comment type="catalytic activity">
    <reaction evidence="15">
        <text>a long-chain 2,3-saturated fatty acyl-CoA + oxidized [electron-transfer flavoprotein] + H(+) = a long-chain (2E)-enoyl-CoA + reduced [electron-transfer flavoprotein]</text>
        <dbReference type="Rhea" id="RHEA:17721"/>
        <dbReference type="Rhea" id="RHEA-COMP:10685"/>
        <dbReference type="Rhea" id="RHEA-COMP:10686"/>
        <dbReference type="ChEBI" id="CHEBI:15378"/>
        <dbReference type="ChEBI" id="CHEBI:57692"/>
        <dbReference type="ChEBI" id="CHEBI:58307"/>
        <dbReference type="ChEBI" id="CHEBI:83721"/>
        <dbReference type="ChEBI" id="CHEBI:83727"/>
        <dbReference type="EC" id="1.3.8.8"/>
    </reaction>
</comment>
<dbReference type="EC" id="1.3.8.7" evidence="5"/>
<keyword evidence="32" id="KW-1185">Reference proteome</keyword>
<protein>
    <recommendedName>
        <fullName evidence="23">Broad-specificity linear acyl-CoA dehydrogenase FadE5</fullName>
        <ecNumber evidence="7">1.3.8.1</ecNumber>
        <ecNumber evidence="5">1.3.8.7</ecNumber>
        <ecNumber evidence="6">1.3.8.8</ecNumber>
    </recommendedName>
    <alternativeName>
        <fullName evidence="25">Long-chain-acyl-CoA dehydrogenase</fullName>
    </alternativeName>
    <alternativeName>
        <fullName evidence="26">Medium-chain-acyl-CoA dehydrogenase</fullName>
    </alternativeName>
    <alternativeName>
        <fullName evidence="24">Short-chain-acyl-CoA dehydrogenase</fullName>
    </alternativeName>
</protein>
<comment type="catalytic activity">
    <reaction evidence="21">
        <text>oxidized [electron-transfer flavoprotein] + hexadecanoyl-CoA + H(+) = (2E)-hexadecenoyl-CoA + reduced [electron-transfer flavoprotein]</text>
        <dbReference type="Rhea" id="RHEA:43448"/>
        <dbReference type="Rhea" id="RHEA-COMP:10685"/>
        <dbReference type="Rhea" id="RHEA-COMP:10686"/>
        <dbReference type="ChEBI" id="CHEBI:15378"/>
        <dbReference type="ChEBI" id="CHEBI:57379"/>
        <dbReference type="ChEBI" id="CHEBI:57692"/>
        <dbReference type="ChEBI" id="CHEBI:58307"/>
        <dbReference type="ChEBI" id="CHEBI:61526"/>
    </reaction>
</comment>
<evidence type="ECO:0000256" key="14">
    <source>
        <dbReference type="ARBA" id="ARBA00048375"/>
    </source>
</evidence>
<comment type="function">
    <text evidence="22">Acyl-CoA dehydrogenase that exhibits broad specificity for linear acyl-CoA substrates, with a preference for long-chain substrates.</text>
</comment>
<evidence type="ECO:0000256" key="23">
    <source>
        <dbReference type="ARBA" id="ARBA00069359"/>
    </source>
</evidence>
<proteinExistence type="inferred from homology"/>
<evidence type="ECO:0000259" key="29">
    <source>
        <dbReference type="Pfam" id="PF02770"/>
    </source>
</evidence>
<evidence type="ECO:0000256" key="2">
    <source>
        <dbReference type="ARBA" id="ARBA00004872"/>
    </source>
</evidence>
<dbReference type="GO" id="GO:0070991">
    <property type="term" value="F:medium-chain fatty acyl-CoA dehydrogenase activity"/>
    <property type="evidence" value="ECO:0007669"/>
    <property type="project" value="UniProtKB-EC"/>
</dbReference>
<dbReference type="Pfam" id="PF12806">
    <property type="entry name" value="Acyl-CoA_dh_C"/>
    <property type="match status" value="1"/>
</dbReference>
<evidence type="ECO:0000256" key="16">
    <source>
        <dbReference type="ARBA" id="ARBA00050315"/>
    </source>
</evidence>
<comment type="subunit">
    <text evidence="4">Homodimer.</text>
</comment>
<evidence type="ECO:0000256" key="15">
    <source>
        <dbReference type="ARBA" id="ARBA00049247"/>
    </source>
</evidence>
<dbReference type="Pfam" id="PF00441">
    <property type="entry name" value="Acyl-CoA_dh_1"/>
    <property type="match status" value="1"/>
</dbReference>
<evidence type="ECO:0000256" key="4">
    <source>
        <dbReference type="ARBA" id="ARBA00011738"/>
    </source>
</evidence>
<comment type="cofactor">
    <cofactor evidence="1 27">
        <name>FAD</name>
        <dbReference type="ChEBI" id="CHEBI:57692"/>
    </cofactor>
</comment>
<sequence length="609" mass="66326">MGHYKSNLRDIEFNLFEVLGRDQVYGTGPFAEMDPETARHVLGEIARLAENELAASYAEADRNPPVFDPETGTAPLPEAFKKSYRAYMDAEWWRLGIAEELGGTTAPRSLLWAFAETVLGSNPAIWMYACGPAFASVLHEEGTAEQHKIAQLMVDRGWGATMVLTEPDAGSDVGAGRAKAVRQEDGTWHITGVKRFITSGEHDLSDNIIHFVLARPEGHGPGTKGLSLFVVPKFDFDWDTGELGERNGVYATNVEHKMGLKVSNTCEMTFGANQPAKGWLLGEKHDGIRQMFKIIEFARMMVGTKAIATLSTGYLNALEYAKERVQGPDLTRSADKNAPRVTITHHPDVRRSLMTQKAYAEGMRALVLYTASVQDEVLVKKAAGEDTTAVEAMNDLLLPIVKGYGSERSYEQLAQSLQTLGGSGFLQEYPIEQYIRDAKIDTLYEGTTAIQGMDFFFRKIVRNQGVALTSLAEEIKKFLAEAPGGAELESAREALAGAATELEGFVGTLLTQLAATEKEVKSLYKVGLNTTRFLLSAGDVVVAYLLLRGAAVAAEKLPAARDGKDAAFYAGKIAAARHFANEVLPGVAVARSIADRTDLSLMELDEAAF</sequence>
<evidence type="ECO:0000256" key="11">
    <source>
        <dbReference type="ARBA" id="ARBA00023002"/>
    </source>
</evidence>
<dbReference type="InterPro" id="IPR006091">
    <property type="entry name" value="Acyl-CoA_Oxase/DH_mid-dom"/>
</dbReference>
<dbReference type="Gene3D" id="2.40.110.20">
    <property type="match status" value="1"/>
</dbReference>
<evidence type="ECO:0000256" key="8">
    <source>
        <dbReference type="ARBA" id="ARBA00022630"/>
    </source>
</evidence>
<comment type="similarity">
    <text evidence="3 27">Belongs to the acyl-CoA dehydrogenase family.</text>
</comment>
<evidence type="ECO:0000313" key="32">
    <source>
        <dbReference type="Proteomes" id="UP000199207"/>
    </source>
</evidence>
<dbReference type="GO" id="GO:0004466">
    <property type="term" value="F:long-chain fatty acyl-CoA dehydrogenase activity"/>
    <property type="evidence" value="ECO:0007669"/>
    <property type="project" value="UniProtKB-EC"/>
</dbReference>
<evidence type="ECO:0000256" key="12">
    <source>
        <dbReference type="ARBA" id="ARBA00023098"/>
    </source>
</evidence>
<comment type="catalytic activity">
    <reaction evidence="18">
        <text>butanoyl-CoA + oxidized [electron-transfer flavoprotein] + H(+) = (2E)-butenoyl-CoA + reduced [electron-transfer flavoprotein]</text>
        <dbReference type="Rhea" id="RHEA:24004"/>
        <dbReference type="Rhea" id="RHEA-COMP:10685"/>
        <dbReference type="Rhea" id="RHEA-COMP:10686"/>
        <dbReference type="ChEBI" id="CHEBI:15378"/>
        <dbReference type="ChEBI" id="CHEBI:57332"/>
        <dbReference type="ChEBI" id="CHEBI:57371"/>
        <dbReference type="ChEBI" id="CHEBI:57692"/>
        <dbReference type="ChEBI" id="CHEBI:58307"/>
    </reaction>
</comment>
<dbReference type="Proteomes" id="UP000199207">
    <property type="component" value="Unassembled WGS sequence"/>
</dbReference>
<evidence type="ECO:0000256" key="21">
    <source>
        <dbReference type="ARBA" id="ARBA00052387"/>
    </source>
</evidence>
<evidence type="ECO:0000256" key="9">
    <source>
        <dbReference type="ARBA" id="ARBA00022827"/>
    </source>
</evidence>
<evidence type="ECO:0000259" key="28">
    <source>
        <dbReference type="Pfam" id="PF00441"/>
    </source>
</evidence>
<evidence type="ECO:0000313" key="31">
    <source>
        <dbReference type="EMBL" id="SFC54015.1"/>
    </source>
</evidence>
<evidence type="ECO:0000256" key="26">
    <source>
        <dbReference type="ARBA" id="ARBA00077336"/>
    </source>
</evidence>
<dbReference type="InterPro" id="IPR052166">
    <property type="entry name" value="Diverse_Acyl-CoA_DH"/>
</dbReference>